<dbReference type="SUPFAM" id="SSF53850">
    <property type="entry name" value="Periplasmic binding protein-like II"/>
    <property type="match status" value="1"/>
</dbReference>
<comment type="caution">
    <text evidence="1">The sequence shown here is derived from an EMBL/GenBank/DDBJ whole genome shotgun (WGS) entry which is preliminary data.</text>
</comment>
<dbReference type="Pfam" id="PF13416">
    <property type="entry name" value="SBP_bac_8"/>
    <property type="match status" value="1"/>
</dbReference>
<sequence length="557" mass="60164">MPIHNGVDRRSFLRAGLTGAAMLGAAGLLSACGGGGSAPGGASQGRAVTPTYVPYANKPPADLPGNDFGLADTYLKYPSNPMKLTEGVPGDGSDVSAMVLTYDPIVPGVENNRYWQEVNQRLGVNLKMQQVPAGDYGSKLPTVLAGNDIPDFVQFQTYPPSFPDLLKAKFQDLAPFLAGDKVKDYPFLANIPGYFWDTSVMYNGGIYGIPIPAYKMVNYLFTRDDIIEGKGLSATFGTFDEFLDLVKAVNDPRNSQWALTHVVEPTAKAPAGTFAYVLQCMGVGNVWSENNGTFTSYHADERTKEAISVCAGLVKDGYVHPEAFSGATVDFVTNMAIGRAVMGIPGGLTSLPRFFNLSISDKMRIGGAKPVPYAADTDARAWQRTPAFSITAIKQSEPERIKTLLEIANYLATPFGSEEYRFINFGSEGTHWNSDGAGGDPVITPLGKAEFTGFGLPYIACPPRVLYTPGIADSVRKQYEIEKSMMETSVANASLGLYSETEGRKWATLERAIGDAQAEIMKGNQPLSTWDDAVRTWKAQGGDRIAQEYQEVFAASR</sequence>
<dbReference type="EMBL" id="JBHUCO010000069">
    <property type="protein sequence ID" value="MFD1523780.1"/>
    <property type="molecule type" value="Genomic_DNA"/>
</dbReference>
<accession>A0ABW4FAG0</accession>
<proteinExistence type="predicted"/>
<dbReference type="PROSITE" id="PS51318">
    <property type="entry name" value="TAT"/>
    <property type="match status" value="1"/>
</dbReference>
<reference evidence="2" key="1">
    <citation type="journal article" date="2019" name="Int. J. Syst. Evol. Microbiol.">
        <title>The Global Catalogue of Microorganisms (GCM) 10K type strain sequencing project: providing services to taxonomists for standard genome sequencing and annotation.</title>
        <authorList>
            <consortium name="The Broad Institute Genomics Platform"/>
            <consortium name="The Broad Institute Genome Sequencing Center for Infectious Disease"/>
            <person name="Wu L."/>
            <person name="Ma J."/>
        </authorList>
    </citation>
    <scope>NUCLEOTIDE SEQUENCE [LARGE SCALE GENOMIC DNA]</scope>
    <source>
        <strain evidence="2">CCM 7043</strain>
    </source>
</reference>
<dbReference type="InterPro" id="IPR006059">
    <property type="entry name" value="SBP"/>
</dbReference>
<organism evidence="1 2">
    <name type="scientific">Pseudonocardia yunnanensis</name>
    <dbReference type="NCBI Taxonomy" id="58107"/>
    <lineage>
        <taxon>Bacteria</taxon>
        <taxon>Bacillati</taxon>
        <taxon>Actinomycetota</taxon>
        <taxon>Actinomycetes</taxon>
        <taxon>Pseudonocardiales</taxon>
        <taxon>Pseudonocardiaceae</taxon>
        <taxon>Pseudonocardia</taxon>
    </lineage>
</organism>
<dbReference type="Proteomes" id="UP001597114">
    <property type="component" value="Unassembled WGS sequence"/>
</dbReference>
<evidence type="ECO:0000313" key="2">
    <source>
        <dbReference type="Proteomes" id="UP001597114"/>
    </source>
</evidence>
<gene>
    <name evidence="1" type="ORF">ACFSJD_40285</name>
</gene>
<evidence type="ECO:0000313" key="1">
    <source>
        <dbReference type="EMBL" id="MFD1523780.1"/>
    </source>
</evidence>
<dbReference type="Gene3D" id="3.40.190.10">
    <property type="entry name" value="Periplasmic binding protein-like II"/>
    <property type="match status" value="1"/>
</dbReference>
<dbReference type="InterPro" id="IPR050490">
    <property type="entry name" value="Bact_solute-bd_prot1"/>
</dbReference>
<dbReference type="PANTHER" id="PTHR43649:SF12">
    <property type="entry name" value="DIACETYLCHITOBIOSE BINDING PROTEIN DASA"/>
    <property type="match status" value="1"/>
</dbReference>
<dbReference type="RefSeq" id="WP_344723387.1">
    <property type="nucleotide sequence ID" value="NZ_BAAAUS010000019.1"/>
</dbReference>
<dbReference type="PANTHER" id="PTHR43649">
    <property type="entry name" value="ARABINOSE-BINDING PROTEIN-RELATED"/>
    <property type="match status" value="1"/>
</dbReference>
<dbReference type="InterPro" id="IPR006311">
    <property type="entry name" value="TAT_signal"/>
</dbReference>
<name>A0ABW4FAG0_9PSEU</name>
<protein>
    <submittedName>
        <fullName evidence="1">Extracellular solute-binding protein</fullName>
    </submittedName>
</protein>
<keyword evidence="2" id="KW-1185">Reference proteome</keyword>